<evidence type="ECO:0000313" key="2">
    <source>
        <dbReference type="EMBL" id="MCM2387498.1"/>
    </source>
</evidence>
<evidence type="ECO:0000256" key="1">
    <source>
        <dbReference type="SAM" id="MobiDB-lite"/>
    </source>
</evidence>
<dbReference type="Proteomes" id="UP001431429">
    <property type="component" value="Unassembled WGS sequence"/>
</dbReference>
<proteinExistence type="predicted"/>
<gene>
    <name evidence="2" type="ORF">NBG84_04085</name>
</gene>
<reference evidence="2" key="1">
    <citation type="submission" date="2022-06" db="EMBL/GenBank/DDBJ databases">
        <title>Genome public.</title>
        <authorList>
            <person name="Sun Q."/>
        </authorList>
    </citation>
    <scope>NUCLEOTIDE SEQUENCE</scope>
    <source>
        <strain evidence="2">CWNU-1</strain>
    </source>
</reference>
<evidence type="ECO:0000313" key="3">
    <source>
        <dbReference type="Proteomes" id="UP001431429"/>
    </source>
</evidence>
<organism evidence="2 3">
    <name type="scientific">Streptomyces albipurpureus</name>
    <dbReference type="NCBI Taxonomy" id="2897419"/>
    <lineage>
        <taxon>Bacteria</taxon>
        <taxon>Bacillati</taxon>
        <taxon>Actinomycetota</taxon>
        <taxon>Actinomycetes</taxon>
        <taxon>Kitasatosporales</taxon>
        <taxon>Streptomycetaceae</taxon>
        <taxon>Streptomyces</taxon>
    </lineage>
</organism>
<accession>A0ABT0UGE7</accession>
<comment type="caution">
    <text evidence="2">The sequence shown here is derived from an EMBL/GenBank/DDBJ whole genome shotgun (WGS) entry which is preliminary data.</text>
</comment>
<dbReference type="RefSeq" id="WP_250917859.1">
    <property type="nucleotide sequence ID" value="NZ_JAMQAW010000003.1"/>
</dbReference>
<dbReference type="EMBL" id="JAMQAW010000003">
    <property type="protein sequence ID" value="MCM2387498.1"/>
    <property type="molecule type" value="Genomic_DNA"/>
</dbReference>
<feature type="region of interest" description="Disordered" evidence="1">
    <location>
        <begin position="1"/>
        <end position="20"/>
    </location>
</feature>
<keyword evidence="3" id="KW-1185">Reference proteome</keyword>
<sequence length="45" mass="4296">MAQAGIEGNAQGDTLTVAGNNTSTLNGGLGTCSVGSGTLPVNCEN</sequence>
<name>A0ABT0UGE7_9ACTN</name>
<protein>
    <submittedName>
        <fullName evidence="2">Uncharacterized protein</fullName>
    </submittedName>
</protein>